<evidence type="ECO:0000313" key="2">
    <source>
        <dbReference type="Proteomes" id="UP000759537"/>
    </source>
</evidence>
<gene>
    <name evidence="1" type="ORF">DFH94DRAFT_109109</name>
</gene>
<proteinExistence type="predicted"/>
<dbReference type="EMBL" id="WHVB01000015">
    <property type="protein sequence ID" value="KAF8476341.1"/>
    <property type="molecule type" value="Genomic_DNA"/>
</dbReference>
<reference evidence="1" key="1">
    <citation type="submission" date="2019-10" db="EMBL/GenBank/DDBJ databases">
        <authorList>
            <consortium name="DOE Joint Genome Institute"/>
            <person name="Kuo A."/>
            <person name="Miyauchi S."/>
            <person name="Kiss E."/>
            <person name="Drula E."/>
            <person name="Kohler A."/>
            <person name="Sanchez-Garcia M."/>
            <person name="Andreopoulos B."/>
            <person name="Barry K.W."/>
            <person name="Bonito G."/>
            <person name="Buee M."/>
            <person name="Carver A."/>
            <person name="Chen C."/>
            <person name="Cichocki N."/>
            <person name="Clum A."/>
            <person name="Culley D."/>
            <person name="Crous P.W."/>
            <person name="Fauchery L."/>
            <person name="Girlanda M."/>
            <person name="Hayes R."/>
            <person name="Keri Z."/>
            <person name="LaButti K."/>
            <person name="Lipzen A."/>
            <person name="Lombard V."/>
            <person name="Magnuson J."/>
            <person name="Maillard F."/>
            <person name="Morin E."/>
            <person name="Murat C."/>
            <person name="Nolan M."/>
            <person name="Ohm R."/>
            <person name="Pangilinan J."/>
            <person name="Pereira M."/>
            <person name="Perotto S."/>
            <person name="Peter M."/>
            <person name="Riley R."/>
            <person name="Sitrit Y."/>
            <person name="Stielow B."/>
            <person name="Szollosi G."/>
            <person name="Zifcakova L."/>
            <person name="Stursova M."/>
            <person name="Spatafora J.W."/>
            <person name="Tedersoo L."/>
            <person name="Vaario L.-M."/>
            <person name="Yamada A."/>
            <person name="Yan M."/>
            <person name="Wang P."/>
            <person name="Xu J."/>
            <person name="Bruns T."/>
            <person name="Baldrian P."/>
            <person name="Vilgalys R."/>
            <person name="Henrissat B."/>
            <person name="Grigoriev I.V."/>
            <person name="Hibbett D."/>
            <person name="Nagy L.G."/>
            <person name="Martin F.M."/>
        </authorList>
    </citation>
    <scope>NUCLEOTIDE SEQUENCE</scope>
    <source>
        <strain evidence="1">Prilba</strain>
    </source>
</reference>
<protein>
    <submittedName>
        <fullName evidence="1">Uncharacterized protein</fullName>
    </submittedName>
</protein>
<evidence type="ECO:0000313" key="1">
    <source>
        <dbReference type="EMBL" id="KAF8476341.1"/>
    </source>
</evidence>
<reference evidence="1" key="2">
    <citation type="journal article" date="2020" name="Nat. Commun.">
        <title>Large-scale genome sequencing of mycorrhizal fungi provides insights into the early evolution of symbiotic traits.</title>
        <authorList>
            <person name="Miyauchi S."/>
            <person name="Kiss E."/>
            <person name="Kuo A."/>
            <person name="Drula E."/>
            <person name="Kohler A."/>
            <person name="Sanchez-Garcia M."/>
            <person name="Morin E."/>
            <person name="Andreopoulos B."/>
            <person name="Barry K.W."/>
            <person name="Bonito G."/>
            <person name="Buee M."/>
            <person name="Carver A."/>
            <person name="Chen C."/>
            <person name="Cichocki N."/>
            <person name="Clum A."/>
            <person name="Culley D."/>
            <person name="Crous P.W."/>
            <person name="Fauchery L."/>
            <person name="Girlanda M."/>
            <person name="Hayes R.D."/>
            <person name="Keri Z."/>
            <person name="LaButti K."/>
            <person name="Lipzen A."/>
            <person name="Lombard V."/>
            <person name="Magnuson J."/>
            <person name="Maillard F."/>
            <person name="Murat C."/>
            <person name="Nolan M."/>
            <person name="Ohm R.A."/>
            <person name="Pangilinan J."/>
            <person name="Pereira M.F."/>
            <person name="Perotto S."/>
            <person name="Peter M."/>
            <person name="Pfister S."/>
            <person name="Riley R."/>
            <person name="Sitrit Y."/>
            <person name="Stielow J.B."/>
            <person name="Szollosi G."/>
            <person name="Zifcakova L."/>
            <person name="Stursova M."/>
            <person name="Spatafora J.W."/>
            <person name="Tedersoo L."/>
            <person name="Vaario L.M."/>
            <person name="Yamada A."/>
            <person name="Yan M."/>
            <person name="Wang P."/>
            <person name="Xu J."/>
            <person name="Bruns T."/>
            <person name="Baldrian P."/>
            <person name="Vilgalys R."/>
            <person name="Dunand C."/>
            <person name="Henrissat B."/>
            <person name="Grigoriev I.V."/>
            <person name="Hibbett D."/>
            <person name="Nagy L.G."/>
            <person name="Martin F.M."/>
        </authorList>
    </citation>
    <scope>NUCLEOTIDE SEQUENCE</scope>
    <source>
        <strain evidence="1">Prilba</strain>
    </source>
</reference>
<keyword evidence="2" id="KW-1185">Reference proteome</keyword>
<name>A0A9P5MRU4_9AGAM</name>
<organism evidence="1 2">
    <name type="scientific">Russula ochroleuca</name>
    <dbReference type="NCBI Taxonomy" id="152965"/>
    <lineage>
        <taxon>Eukaryota</taxon>
        <taxon>Fungi</taxon>
        <taxon>Dikarya</taxon>
        <taxon>Basidiomycota</taxon>
        <taxon>Agaricomycotina</taxon>
        <taxon>Agaricomycetes</taxon>
        <taxon>Russulales</taxon>
        <taxon>Russulaceae</taxon>
        <taxon>Russula</taxon>
    </lineage>
</organism>
<sequence>MPSTRSRNPLAQYCGLKTKNVRSDRGLCTVDEHPPCPALLLRSVVPIKGILYVCTANELDAVTTRLDSTPVKKINSLCSKRRLEPKTGSYSMRLAKIGITVKTEQPVSFTISEGLARAARILLFFVARRGVGSTDGQMRGTSVSQSVVRPKLGIGRDSDCVWEGTAIHVVVPDCSIFIYLFYFRTERKMAVERYLRWMDVEKGDSRRTPTRGPELELG</sequence>
<comment type="caution">
    <text evidence="1">The sequence shown here is derived from an EMBL/GenBank/DDBJ whole genome shotgun (WGS) entry which is preliminary data.</text>
</comment>
<accession>A0A9P5MRU4</accession>
<dbReference type="AlphaFoldDB" id="A0A9P5MRU4"/>
<dbReference type="Proteomes" id="UP000759537">
    <property type="component" value="Unassembled WGS sequence"/>
</dbReference>